<dbReference type="SUPFAM" id="SSF47413">
    <property type="entry name" value="lambda repressor-like DNA-binding domains"/>
    <property type="match status" value="1"/>
</dbReference>
<evidence type="ECO:0000313" key="6">
    <source>
        <dbReference type="EMBL" id="MDE8652979.1"/>
    </source>
</evidence>
<organism evidence="6 7">
    <name type="scientific">Novosphingobium album</name>
    <name type="common">ex Liu et al. 2023</name>
    <dbReference type="NCBI Taxonomy" id="3031130"/>
    <lineage>
        <taxon>Bacteria</taxon>
        <taxon>Pseudomonadati</taxon>
        <taxon>Pseudomonadota</taxon>
        <taxon>Alphaproteobacteria</taxon>
        <taxon>Sphingomonadales</taxon>
        <taxon>Sphingomonadaceae</taxon>
        <taxon>Novosphingobium</taxon>
    </lineage>
</organism>
<keyword evidence="4" id="KW-0732">Signal</keyword>
<evidence type="ECO:0000256" key="4">
    <source>
        <dbReference type="SAM" id="SignalP"/>
    </source>
</evidence>
<reference evidence="6 7" key="1">
    <citation type="submission" date="2023-03" db="EMBL/GenBank/DDBJ databases">
        <title>NovoSphingobium album sp. nov. isolated from polycyclic aromatic hydrocarbons- and heavy-metal polluted soil.</title>
        <authorList>
            <person name="Liu Z."/>
            <person name="Wang K."/>
        </authorList>
    </citation>
    <scope>NUCLEOTIDE SEQUENCE [LARGE SCALE GENOMIC DNA]</scope>
    <source>
        <strain evidence="6 7">H3SJ31-1</strain>
    </source>
</reference>
<gene>
    <name evidence="6" type="ORF">PYV00_14825</name>
</gene>
<dbReference type="InterPro" id="IPR010982">
    <property type="entry name" value="Lambda_DNA-bd_dom_sf"/>
</dbReference>
<name>A0ABT5WT02_9SPHN</name>
<dbReference type="InterPro" id="IPR000843">
    <property type="entry name" value="HTH_LacI"/>
</dbReference>
<dbReference type="PROSITE" id="PS50932">
    <property type="entry name" value="HTH_LACI_2"/>
    <property type="match status" value="1"/>
</dbReference>
<dbReference type="Pfam" id="PF13377">
    <property type="entry name" value="Peripla_BP_3"/>
    <property type="match status" value="1"/>
</dbReference>
<evidence type="ECO:0000256" key="1">
    <source>
        <dbReference type="ARBA" id="ARBA00023015"/>
    </source>
</evidence>
<sequence length="346" mass="36861">MTRNSRRSKSAVTLRMVAAHAGVSPMSVSNVLNGRSASAVMNEKVLRAVEKLNYVPNQAARQLASAGPMFIGLVHSNDEHPIATAILTGALTAASRLNVQLLLEPIVYAEIGNMWASVNALRDRGAEGCIVTPIYGESIANRAELDQIDFPLACVGAGSNLEKISTFRIDETAAAYELTTHLIAKGHRRIGFIRVPEEFSIHHTHSQGYTRALADHGLTFDPALVAQGEYTVQEGLAAATALLDLPDPPTAIFASNDEMAAGALTAALSRGLKVPGDLAVAGFDDTYIAQTVWPPLTSVKVPYAAMADQAVERLVRHIRAGTDPRSMPVSSTLLDYTIIPRASTGD</sequence>
<dbReference type="Proteomes" id="UP001216253">
    <property type="component" value="Unassembled WGS sequence"/>
</dbReference>
<keyword evidence="3" id="KW-0804">Transcription</keyword>
<dbReference type="Pfam" id="PF00356">
    <property type="entry name" value="LacI"/>
    <property type="match status" value="1"/>
</dbReference>
<dbReference type="PANTHER" id="PTHR30146">
    <property type="entry name" value="LACI-RELATED TRANSCRIPTIONAL REPRESSOR"/>
    <property type="match status" value="1"/>
</dbReference>
<dbReference type="Gene3D" id="1.10.260.40">
    <property type="entry name" value="lambda repressor-like DNA-binding domains"/>
    <property type="match status" value="1"/>
</dbReference>
<evidence type="ECO:0000259" key="5">
    <source>
        <dbReference type="PROSITE" id="PS50932"/>
    </source>
</evidence>
<dbReference type="InterPro" id="IPR046335">
    <property type="entry name" value="LacI/GalR-like_sensor"/>
</dbReference>
<dbReference type="RefSeq" id="WP_275229079.1">
    <property type="nucleotide sequence ID" value="NZ_JARESE010000049.1"/>
</dbReference>
<feature type="signal peptide" evidence="4">
    <location>
        <begin position="1"/>
        <end position="21"/>
    </location>
</feature>
<dbReference type="SMART" id="SM00354">
    <property type="entry name" value="HTH_LACI"/>
    <property type="match status" value="1"/>
</dbReference>
<dbReference type="GO" id="GO:0003677">
    <property type="term" value="F:DNA binding"/>
    <property type="evidence" value="ECO:0007669"/>
    <property type="project" value="UniProtKB-KW"/>
</dbReference>
<dbReference type="SUPFAM" id="SSF53822">
    <property type="entry name" value="Periplasmic binding protein-like I"/>
    <property type="match status" value="1"/>
</dbReference>
<dbReference type="CDD" id="cd01392">
    <property type="entry name" value="HTH_LacI"/>
    <property type="match status" value="1"/>
</dbReference>
<keyword evidence="2 6" id="KW-0238">DNA-binding</keyword>
<dbReference type="InterPro" id="IPR028082">
    <property type="entry name" value="Peripla_BP_I"/>
</dbReference>
<keyword evidence="1" id="KW-0805">Transcription regulation</keyword>
<evidence type="ECO:0000313" key="7">
    <source>
        <dbReference type="Proteomes" id="UP001216253"/>
    </source>
</evidence>
<proteinExistence type="predicted"/>
<feature type="chain" id="PRO_5045682859" evidence="4">
    <location>
        <begin position="22"/>
        <end position="346"/>
    </location>
</feature>
<comment type="caution">
    <text evidence="6">The sequence shown here is derived from an EMBL/GenBank/DDBJ whole genome shotgun (WGS) entry which is preliminary data.</text>
</comment>
<keyword evidence="7" id="KW-1185">Reference proteome</keyword>
<dbReference type="Gene3D" id="3.40.50.2300">
    <property type="match status" value="2"/>
</dbReference>
<feature type="domain" description="HTH lacI-type" evidence="5">
    <location>
        <begin position="12"/>
        <end position="65"/>
    </location>
</feature>
<evidence type="ECO:0000256" key="2">
    <source>
        <dbReference type="ARBA" id="ARBA00023125"/>
    </source>
</evidence>
<dbReference type="PANTHER" id="PTHR30146:SF153">
    <property type="entry name" value="LACTOSE OPERON REPRESSOR"/>
    <property type="match status" value="1"/>
</dbReference>
<accession>A0ABT5WT02</accession>
<protein>
    <submittedName>
        <fullName evidence="6">LacI family DNA-binding transcriptional regulator</fullName>
    </submittedName>
</protein>
<evidence type="ECO:0000256" key="3">
    <source>
        <dbReference type="ARBA" id="ARBA00023163"/>
    </source>
</evidence>
<dbReference type="EMBL" id="JARESE010000049">
    <property type="protein sequence ID" value="MDE8652979.1"/>
    <property type="molecule type" value="Genomic_DNA"/>
</dbReference>